<keyword evidence="2" id="KW-1185">Reference proteome</keyword>
<dbReference type="EMBL" id="CP072455">
    <property type="protein sequence ID" value="QTL39526.1"/>
    <property type="molecule type" value="Genomic_DNA"/>
</dbReference>
<gene>
    <name evidence="1" type="ORF">HGO23_17315</name>
</gene>
<reference evidence="1 2" key="1">
    <citation type="submission" date="2021-03" db="EMBL/GenBank/DDBJ databases">
        <title>Complete Genome Sequence Data of Xenorhabdus budapestensis strain C72, a Candidate Biological Control Agent, from China.</title>
        <authorList>
            <person name="LI B."/>
            <person name="WANG S."/>
            <person name="QIU D."/>
        </authorList>
    </citation>
    <scope>NUCLEOTIDE SEQUENCE [LARGE SCALE GENOMIC DNA]</scope>
    <source>
        <strain evidence="1 2">C-7-2</strain>
    </source>
</reference>
<evidence type="ECO:0000313" key="2">
    <source>
        <dbReference type="Proteomes" id="UP000665047"/>
    </source>
</evidence>
<dbReference type="Gene3D" id="3.10.450.40">
    <property type="match status" value="1"/>
</dbReference>
<dbReference type="Pfam" id="PF11523">
    <property type="entry name" value="DUF3223"/>
    <property type="match status" value="1"/>
</dbReference>
<sequence>MLLEWRRGISMPYLINKEIYKKKSDIITKAQNIILVTNVDDEINGENYDFILDLLKNHDEWEHKTSNGFLGITVGKSIHGTTCFYIKTNNGIEDISLHYAVKCLKKTQ</sequence>
<evidence type="ECO:0000313" key="1">
    <source>
        <dbReference type="EMBL" id="QTL39526.1"/>
    </source>
</evidence>
<name>A0ABX7VHY4_XENBU</name>
<protein>
    <submittedName>
        <fullName evidence="1">DUF3223 domain-containing protein</fullName>
    </submittedName>
</protein>
<accession>A0ABX7VHY4</accession>
<dbReference type="Proteomes" id="UP000665047">
    <property type="component" value="Chromosome"/>
</dbReference>
<organism evidence="1 2">
    <name type="scientific">Xenorhabdus budapestensis</name>
    <dbReference type="NCBI Taxonomy" id="290110"/>
    <lineage>
        <taxon>Bacteria</taxon>
        <taxon>Pseudomonadati</taxon>
        <taxon>Pseudomonadota</taxon>
        <taxon>Gammaproteobacteria</taxon>
        <taxon>Enterobacterales</taxon>
        <taxon>Morganellaceae</taxon>
        <taxon>Xenorhabdus</taxon>
    </lineage>
</organism>
<proteinExistence type="predicted"/>
<dbReference type="RefSeq" id="WP_145956607.1">
    <property type="nucleotide sequence ID" value="NZ_CAWNNJ010000001.1"/>
</dbReference>